<organism evidence="2 3">
    <name type="scientific">Podospora fimiseda</name>
    <dbReference type="NCBI Taxonomy" id="252190"/>
    <lineage>
        <taxon>Eukaryota</taxon>
        <taxon>Fungi</taxon>
        <taxon>Dikarya</taxon>
        <taxon>Ascomycota</taxon>
        <taxon>Pezizomycotina</taxon>
        <taxon>Sordariomycetes</taxon>
        <taxon>Sordariomycetidae</taxon>
        <taxon>Sordariales</taxon>
        <taxon>Podosporaceae</taxon>
        <taxon>Podospora</taxon>
    </lineage>
</organism>
<dbReference type="InterPro" id="IPR046670">
    <property type="entry name" value="DUF6540"/>
</dbReference>
<reference evidence="2" key="1">
    <citation type="journal article" date="2023" name="Mol. Phylogenet. Evol.">
        <title>Genome-scale phylogeny and comparative genomics of the fungal order Sordariales.</title>
        <authorList>
            <person name="Hensen N."/>
            <person name="Bonometti L."/>
            <person name="Westerberg I."/>
            <person name="Brannstrom I.O."/>
            <person name="Guillou S."/>
            <person name="Cros-Aarteil S."/>
            <person name="Calhoun S."/>
            <person name="Haridas S."/>
            <person name="Kuo A."/>
            <person name="Mondo S."/>
            <person name="Pangilinan J."/>
            <person name="Riley R."/>
            <person name="LaButti K."/>
            <person name="Andreopoulos B."/>
            <person name="Lipzen A."/>
            <person name="Chen C."/>
            <person name="Yan M."/>
            <person name="Daum C."/>
            <person name="Ng V."/>
            <person name="Clum A."/>
            <person name="Steindorff A."/>
            <person name="Ohm R.A."/>
            <person name="Martin F."/>
            <person name="Silar P."/>
            <person name="Natvig D.O."/>
            <person name="Lalanne C."/>
            <person name="Gautier V."/>
            <person name="Ament-Velasquez S.L."/>
            <person name="Kruys A."/>
            <person name="Hutchinson M.I."/>
            <person name="Powell A.J."/>
            <person name="Barry K."/>
            <person name="Miller A.N."/>
            <person name="Grigoriev I.V."/>
            <person name="Debuchy R."/>
            <person name="Gladieux P."/>
            <person name="Hiltunen Thoren M."/>
            <person name="Johannesson H."/>
        </authorList>
    </citation>
    <scope>NUCLEOTIDE SEQUENCE</scope>
    <source>
        <strain evidence="2">CBS 990.96</strain>
    </source>
</reference>
<keyword evidence="3" id="KW-1185">Reference proteome</keyword>
<evidence type="ECO:0000313" key="2">
    <source>
        <dbReference type="EMBL" id="KAK4224697.1"/>
    </source>
</evidence>
<dbReference type="AlphaFoldDB" id="A0AAN7BK03"/>
<dbReference type="Pfam" id="PF20174">
    <property type="entry name" value="DUF6540"/>
    <property type="match status" value="1"/>
</dbReference>
<comment type="caution">
    <text evidence="2">The sequence shown here is derived from an EMBL/GenBank/DDBJ whole genome shotgun (WGS) entry which is preliminary data.</text>
</comment>
<reference evidence="2" key="2">
    <citation type="submission" date="2023-05" db="EMBL/GenBank/DDBJ databases">
        <authorList>
            <consortium name="Lawrence Berkeley National Laboratory"/>
            <person name="Steindorff A."/>
            <person name="Hensen N."/>
            <person name="Bonometti L."/>
            <person name="Westerberg I."/>
            <person name="Brannstrom I.O."/>
            <person name="Guillou S."/>
            <person name="Cros-Aarteil S."/>
            <person name="Calhoun S."/>
            <person name="Haridas S."/>
            <person name="Kuo A."/>
            <person name="Mondo S."/>
            <person name="Pangilinan J."/>
            <person name="Riley R."/>
            <person name="Labutti K."/>
            <person name="Andreopoulos B."/>
            <person name="Lipzen A."/>
            <person name="Chen C."/>
            <person name="Yanf M."/>
            <person name="Daum C."/>
            <person name="Ng V."/>
            <person name="Clum A."/>
            <person name="Ohm R."/>
            <person name="Martin F."/>
            <person name="Silar P."/>
            <person name="Natvig D."/>
            <person name="Lalanne C."/>
            <person name="Gautier V."/>
            <person name="Ament-Velasquez S.L."/>
            <person name="Kruys A."/>
            <person name="Hutchinson M.I."/>
            <person name="Powell A.J."/>
            <person name="Barry K."/>
            <person name="Miller A.N."/>
            <person name="Grigoriev I.V."/>
            <person name="Debuchy R."/>
            <person name="Gladieux P."/>
            <person name="Thoren M.H."/>
            <person name="Johannesson H."/>
        </authorList>
    </citation>
    <scope>NUCLEOTIDE SEQUENCE</scope>
    <source>
        <strain evidence="2">CBS 990.96</strain>
    </source>
</reference>
<protein>
    <submittedName>
        <fullName evidence="2">Uncharacterized protein</fullName>
    </submittedName>
</protein>
<gene>
    <name evidence="2" type="ORF">QBC38DRAFT_484959</name>
</gene>
<sequence length="208" mass="23107">MAAPPPPPPLPTIQVPSTSSTNPKPRIITISPTPPQENAVLLSLLTYNGQPFMDHWECFLSTGTPSLSHPSRGVSLSPSGNVRTGFWLEVARGRDIASQNPPDRIVPLQWIPSEMFGSEWDEGIKNGTGELKGDLDKKPQLFGKFEEMLGCVELPKKSLRDHTASENVGKTRITQRNCQTWIVESAEELMRQGVLDDKVVEYFKAMRQ</sequence>
<name>A0AAN7BK03_9PEZI</name>
<feature type="compositionally biased region" description="Pro residues" evidence="1">
    <location>
        <begin position="1"/>
        <end position="11"/>
    </location>
</feature>
<evidence type="ECO:0000313" key="3">
    <source>
        <dbReference type="Proteomes" id="UP001301958"/>
    </source>
</evidence>
<dbReference type="Proteomes" id="UP001301958">
    <property type="component" value="Unassembled WGS sequence"/>
</dbReference>
<evidence type="ECO:0000256" key="1">
    <source>
        <dbReference type="SAM" id="MobiDB-lite"/>
    </source>
</evidence>
<proteinExistence type="predicted"/>
<dbReference type="EMBL" id="MU865386">
    <property type="protein sequence ID" value="KAK4224697.1"/>
    <property type="molecule type" value="Genomic_DNA"/>
</dbReference>
<accession>A0AAN7BK03</accession>
<feature type="region of interest" description="Disordered" evidence="1">
    <location>
        <begin position="1"/>
        <end position="25"/>
    </location>
</feature>
<feature type="compositionally biased region" description="Polar residues" evidence="1">
    <location>
        <begin position="14"/>
        <end position="23"/>
    </location>
</feature>